<dbReference type="PROSITE" id="PS51186">
    <property type="entry name" value="GNAT"/>
    <property type="match status" value="1"/>
</dbReference>
<dbReference type="Proteomes" id="UP000275401">
    <property type="component" value="Unassembled WGS sequence"/>
</dbReference>
<evidence type="ECO:0000256" key="2">
    <source>
        <dbReference type="ARBA" id="ARBA00023315"/>
    </source>
</evidence>
<dbReference type="CDD" id="cd04301">
    <property type="entry name" value="NAT_SF"/>
    <property type="match status" value="1"/>
</dbReference>
<keyword evidence="5" id="KW-1185">Reference proteome</keyword>
<keyword evidence="2" id="KW-0012">Acyltransferase</keyword>
<evidence type="ECO:0000259" key="3">
    <source>
        <dbReference type="PROSITE" id="PS51186"/>
    </source>
</evidence>
<evidence type="ECO:0000256" key="1">
    <source>
        <dbReference type="ARBA" id="ARBA00022679"/>
    </source>
</evidence>
<dbReference type="PANTHER" id="PTHR10545:SF29">
    <property type="entry name" value="GH14572P-RELATED"/>
    <property type="match status" value="1"/>
</dbReference>
<comment type="caution">
    <text evidence="4">The sequence shown here is derived from an EMBL/GenBank/DDBJ whole genome shotgun (WGS) entry which is preliminary data.</text>
</comment>
<reference evidence="4 5" key="1">
    <citation type="submission" date="2018-11" db="EMBL/GenBank/DDBJ databases">
        <title>The Potential of Streptomyces as Biocontrol Agents against the Tomato grey mould, Botrytis cinerea (Gray mold) Frontiers in Microbiology.</title>
        <authorList>
            <person name="Li D."/>
        </authorList>
    </citation>
    <scope>NUCLEOTIDE SEQUENCE [LARGE SCALE GENOMIC DNA]</scope>
    <source>
        <strain evidence="4 5">NEAU-LD23</strain>
    </source>
</reference>
<feature type="domain" description="N-acetyltransferase" evidence="3">
    <location>
        <begin position="15"/>
        <end position="169"/>
    </location>
</feature>
<dbReference type="SUPFAM" id="SSF55729">
    <property type="entry name" value="Acyl-CoA N-acyltransferases (Nat)"/>
    <property type="match status" value="1"/>
</dbReference>
<keyword evidence="1 4" id="KW-0808">Transferase</keyword>
<proteinExistence type="predicted"/>
<dbReference type="InterPro" id="IPR016181">
    <property type="entry name" value="Acyl_CoA_acyltransferase"/>
</dbReference>
<accession>A0A3M8VNK7</accession>
<dbReference type="InterPro" id="IPR051016">
    <property type="entry name" value="Diverse_Substrate_AcTransf"/>
</dbReference>
<evidence type="ECO:0000313" key="4">
    <source>
        <dbReference type="EMBL" id="RNG18309.1"/>
    </source>
</evidence>
<protein>
    <submittedName>
        <fullName evidence="4">GNAT family N-acetyltransferase</fullName>
    </submittedName>
</protein>
<sequence length="169" mass="18597">MAGRHPRRLRPMTTAHVRQARPADLPRIAQLAAEHAAYERATPPAPGLADRLGALLFATTAPRLHCVVAERADGEVVGYATCAPEISTWGGREYLHMDCLFLRPDNRGQGLGPLLMDAVAAHARDLGLTEIQWNTPAWNEGAVRFYERLGARAKEKLRYTLPVTDQPAN</sequence>
<dbReference type="PANTHER" id="PTHR10545">
    <property type="entry name" value="DIAMINE N-ACETYLTRANSFERASE"/>
    <property type="match status" value="1"/>
</dbReference>
<dbReference type="AlphaFoldDB" id="A0A3M8VNK7"/>
<dbReference type="Pfam" id="PF00583">
    <property type="entry name" value="Acetyltransf_1"/>
    <property type="match status" value="1"/>
</dbReference>
<gene>
    <name evidence="4" type="ORF">EEJ42_27020</name>
</gene>
<name>A0A3M8VNK7_9ACTN</name>
<dbReference type="Gene3D" id="3.40.630.30">
    <property type="match status" value="1"/>
</dbReference>
<organism evidence="4 5">
    <name type="scientific">Streptomyces botrytidirepellens</name>
    <dbReference type="NCBI Taxonomy" id="2486417"/>
    <lineage>
        <taxon>Bacteria</taxon>
        <taxon>Bacillati</taxon>
        <taxon>Actinomycetota</taxon>
        <taxon>Actinomycetes</taxon>
        <taxon>Kitasatosporales</taxon>
        <taxon>Streptomycetaceae</taxon>
        <taxon>Streptomyces</taxon>
    </lineage>
</organism>
<evidence type="ECO:0000313" key="5">
    <source>
        <dbReference type="Proteomes" id="UP000275401"/>
    </source>
</evidence>
<dbReference type="InterPro" id="IPR000182">
    <property type="entry name" value="GNAT_dom"/>
</dbReference>
<dbReference type="GO" id="GO:0008080">
    <property type="term" value="F:N-acetyltransferase activity"/>
    <property type="evidence" value="ECO:0007669"/>
    <property type="project" value="UniProtKB-ARBA"/>
</dbReference>
<dbReference type="EMBL" id="RIBZ01000314">
    <property type="protein sequence ID" value="RNG18309.1"/>
    <property type="molecule type" value="Genomic_DNA"/>
</dbReference>